<feature type="transmembrane region" description="Helical" evidence="8">
    <location>
        <begin position="383"/>
        <end position="401"/>
    </location>
</feature>
<dbReference type="OrthoDB" id="6766492at2"/>
<dbReference type="PROSITE" id="PS00217">
    <property type="entry name" value="SUGAR_TRANSPORT_2"/>
    <property type="match status" value="1"/>
</dbReference>
<feature type="transmembrane region" description="Helical" evidence="8">
    <location>
        <begin position="51"/>
        <end position="69"/>
    </location>
</feature>
<feature type="transmembrane region" description="Helical" evidence="8">
    <location>
        <begin position="355"/>
        <end position="377"/>
    </location>
</feature>
<dbReference type="RefSeq" id="WP_094325347.1">
    <property type="nucleotide sequence ID" value="NZ_CP022347.1"/>
</dbReference>
<dbReference type="Gene3D" id="1.20.1250.20">
    <property type="entry name" value="MFS general substrate transporter like domains"/>
    <property type="match status" value="2"/>
</dbReference>
<dbReference type="SUPFAM" id="SSF103473">
    <property type="entry name" value="MFS general substrate transporter"/>
    <property type="match status" value="1"/>
</dbReference>
<dbReference type="Proteomes" id="UP000201169">
    <property type="component" value="Chromosome"/>
</dbReference>
<feature type="transmembrane region" description="Helical" evidence="8">
    <location>
        <begin position="81"/>
        <end position="99"/>
    </location>
</feature>
<dbReference type="InterPro" id="IPR051084">
    <property type="entry name" value="H+-coupled_symporters"/>
</dbReference>
<dbReference type="InterPro" id="IPR020846">
    <property type="entry name" value="MFS_dom"/>
</dbReference>
<evidence type="ECO:0000256" key="4">
    <source>
        <dbReference type="ARBA" id="ARBA00022692"/>
    </source>
</evidence>
<feature type="transmembrane region" description="Helical" evidence="8">
    <location>
        <begin position="234"/>
        <end position="255"/>
    </location>
</feature>
<keyword evidence="11" id="KW-1185">Reference proteome</keyword>
<keyword evidence="2" id="KW-0813">Transport</keyword>
<protein>
    <submittedName>
        <fullName evidence="10">Major facilitator family transporter CjaB</fullName>
    </submittedName>
</protein>
<feature type="transmembrane region" description="Helical" evidence="8">
    <location>
        <begin position="275"/>
        <end position="295"/>
    </location>
</feature>
<accession>A0A222MXB2</accession>
<gene>
    <name evidence="10" type="primary">cjaB</name>
    <name evidence="10" type="ORF">CAV_0932</name>
</gene>
<dbReference type="InterPro" id="IPR005828">
    <property type="entry name" value="MFS_sugar_transport-like"/>
</dbReference>
<feature type="transmembrane region" description="Helical" evidence="8">
    <location>
        <begin position="21"/>
        <end position="39"/>
    </location>
</feature>
<dbReference type="KEGG" id="cavi:CAV_0932"/>
<feature type="transmembrane region" description="Helical" evidence="8">
    <location>
        <begin position="146"/>
        <end position="169"/>
    </location>
</feature>
<dbReference type="Pfam" id="PF00083">
    <property type="entry name" value="Sugar_tr"/>
    <property type="match status" value="1"/>
</dbReference>
<dbReference type="GO" id="GO:0005886">
    <property type="term" value="C:plasma membrane"/>
    <property type="evidence" value="ECO:0007669"/>
    <property type="project" value="UniProtKB-SubCell"/>
</dbReference>
<organism evidence="10 11">
    <name type="scientific">Campylobacter avium LMG 24591</name>
    <dbReference type="NCBI Taxonomy" id="522484"/>
    <lineage>
        <taxon>Bacteria</taxon>
        <taxon>Pseudomonadati</taxon>
        <taxon>Campylobacterota</taxon>
        <taxon>Epsilonproteobacteria</taxon>
        <taxon>Campylobacterales</taxon>
        <taxon>Campylobacteraceae</taxon>
        <taxon>Campylobacter</taxon>
    </lineage>
</organism>
<feature type="transmembrane region" description="Helical" evidence="8">
    <location>
        <begin position="324"/>
        <end position="343"/>
    </location>
</feature>
<reference evidence="10 11" key="1">
    <citation type="submission" date="2017-07" db="EMBL/GenBank/DDBJ databases">
        <title>Analysis of two Campylobacter avium genomes and identification of a novel hippuricase gene.</title>
        <authorList>
            <person name="Miller W.G."/>
            <person name="Chapman M.H."/>
            <person name="Yee E."/>
            <person name="Revez J."/>
            <person name="Bono J.L."/>
            <person name="Rossi M."/>
        </authorList>
    </citation>
    <scope>NUCLEOTIDE SEQUENCE [LARGE SCALE GENOMIC DNA]</scope>
    <source>
        <strain evidence="10 11">LMG 24591</strain>
    </source>
</reference>
<feature type="transmembrane region" description="Helical" evidence="8">
    <location>
        <begin position="300"/>
        <end position="318"/>
    </location>
</feature>
<evidence type="ECO:0000256" key="1">
    <source>
        <dbReference type="ARBA" id="ARBA00004651"/>
    </source>
</evidence>
<feature type="domain" description="Major facilitator superfamily (MFS) profile" evidence="9">
    <location>
        <begin position="9"/>
        <end position="407"/>
    </location>
</feature>
<evidence type="ECO:0000256" key="3">
    <source>
        <dbReference type="ARBA" id="ARBA00022475"/>
    </source>
</evidence>
<feature type="transmembrane region" description="Helical" evidence="8">
    <location>
        <begin position="181"/>
        <end position="200"/>
    </location>
</feature>
<evidence type="ECO:0000256" key="6">
    <source>
        <dbReference type="ARBA" id="ARBA00022989"/>
    </source>
</evidence>
<evidence type="ECO:0000256" key="2">
    <source>
        <dbReference type="ARBA" id="ARBA00022448"/>
    </source>
</evidence>
<keyword evidence="7 8" id="KW-0472">Membrane</keyword>
<comment type="subcellular location">
    <subcellularLocation>
        <location evidence="1">Cell membrane</location>
        <topology evidence="1">Multi-pass membrane protein</topology>
    </subcellularLocation>
</comment>
<sequence length="407" mass="45798">MSKEQAFKNTLYASFGGILEFYDFILFVFFTSIFAQIFFPPNNEFWAELGVWISFGAGYLARPFGALIFAHFGDIKGRKPVFYISMLFMIIPSFVLAFLPTYESIGLFATILLFAVRIVQGLAVGAEVSGAWVFVSELVSEKYKSLALSFISATLTVGLLLAALISLFINFYFTQEEIKEYAWRIPFIIGAVFGIIACFLRTKLVESPVFLKLVNEDKRLKFPLLQALKTHKKAMLVCVLMSVILSSGVATLTIIPKHFDTLFAFSETQKILYTNLASVCIILGSLTQGLLATFFGNYKICFIFSLSFAFFGVLLGFYDDNFLLYYLCACFSQGIISFAPIFMTKVFSAELKFSGLAFAYNLSYCILVFFTPFVVNAIYEDKIAYYMLFVALSSLLCIVLVKHLDKD</sequence>
<dbReference type="PROSITE" id="PS50850">
    <property type="entry name" value="MFS"/>
    <property type="match status" value="1"/>
</dbReference>
<evidence type="ECO:0000256" key="7">
    <source>
        <dbReference type="ARBA" id="ARBA00023136"/>
    </source>
</evidence>
<evidence type="ECO:0000256" key="5">
    <source>
        <dbReference type="ARBA" id="ARBA00022847"/>
    </source>
</evidence>
<proteinExistence type="predicted"/>
<feature type="transmembrane region" description="Helical" evidence="8">
    <location>
        <begin position="105"/>
        <end position="134"/>
    </location>
</feature>
<name>A0A222MXB2_9BACT</name>
<evidence type="ECO:0000256" key="8">
    <source>
        <dbReference type="SAM" id="Phobius"/>
    </source>
</evidence>
<dbReference type="InterPro" id="IPR005829">
    <property type="entry name" value="Sugar_transporter_CS"/>
</dbReference>
<keyword evidence="4 8" id="KW-0812">Transmembrane</keyword>
<evidence type="ECO:0000313" key="11">
    <source>
        <dbReference type="Proteomes" id="UP000201169"/>
    </source>
</evidence>
<evidence type="ECO:0000313" key="10">
    <source>
        <dbReference type="EMBL" id="ASQ30593.1"/>
    </source>
</evidence>
<keyword evidence="6 8" id="KW-1133">Transmembrane helix</keyword>
<keyword evidence="5" id="KW-0769">Symport</keyword>
<evidence type="ECO:0000259" key="9">
    <source>
        <dbReference type="PROSITE" id="PS50850"/>
    </source>
</evidence>
<dbReference type="InterPro" id="IPR036259">
    <property type="entry name" value="MFS_trans_sf"/>
</dbReference>
<dbReference type="GO" id="GO:0015293">
    <property type="term" value="F:symporter activity"/>
    <property type="evidence" value="ECO:0007669"/>
    <property type="project" value="UniProtKB-KW"/>
</dbReference>
<dbReference type="AlphaFoldDB" id="A0A222MXB2"/>
<dbReference type="PANTHER" id="PTHR43528:SF7">
    <property type="entry name" value="MFS TRANSPORTER"/>
    <property type="match status" value="1"/>
</dbReference>
<dbReference type="EMBL" id="CP022347">
    <property type="protein sequence ID" value="ASQ30593.1"/>
    <property type="molecule type" value="Genomic_DNA"/>
</dbReference>
<keyword evidence="3" id="KW-1003">Cell membrane</keyword>
<dbReference type="PANTHER" id="PTHR43528">
    <property type="entry name" value="ALPHA-KETOGLUTARATE PERMEASE"/>
    <property type="match status" value="1"/>
</dbReference>